<dbReference type="Gene3D" id="1.20.144.10">
    <property type="entry name" value="Phosphatidic acid phosphatase type 2/haloperoxidase"/>
    <property type="match status" value="1"/>
</dbReference>
<dbReference type="EMBL" id="VDMN01000003">
    <property type="protein sequence ID" value="TNM63044.1"/>
    <property type="molecule type" value="Genomic_DNA"/>
</dbReference>
<keyword evidence="1" id="KW-0472">Membrane</keyword>
<dbReference type="Pfam" id="PF14378">
    <property type="entry name" value="PAP2_3"/>
    <property type="match status" value="1"/>
</dbReference>
<dbReference type="GO" id="GO:0016020">
    <property type="term" value="C:membrane"/>
    <property type="evidence" value="ECO:0007669"/>
    <property type="project" value="UniProtKB-SubCell"/>
</dbReference>
<accession>A0A5C4XKN8</accession>
<dbReference type="Proteomes" id="UP000311605">
    <property type="component" value="Unassembled WGS sequence"/>
</dbReference>
<feature type="transmembrane region" description="Helical" evidence="1">
    <location>
        <begin position="12"/>
        <end position="33"/>
    </location>
</feature>
<sequence>MLSELTVARRLLFALTLVSYAVMFGLADVVGLTIEYSSFMLPCAYFLGTLVLFGCYCHLRQIHALGFVVETSFCLLLLVVPIVVSTYIAIGVDMPLADDLLIRSDRMLGVDWLSFVSFVDGRPILAAALGFAYQSFIWQLLALPILLVLVGQAIRAYHMIIAYALICFASSFISVWFPALGAYVVYGLTEADVVNINAHFGYFFLGQFNAVRSDPNFVLSLQDAAGILTFPSVHAAMAALCAWAGFRLKTGRYPMLILNILMATSAVTHGSHYVVDVIAGIAIAFATIFFVKWLTGRARARRPANLSALSPAWANRRGTADSGAATVPKSVVSS</sequence>
<feature type="transmembrane region" description="Helical" evidence="1">
    <location>
        <begin position="253"/>
        <end position="271"/>
    </location>
</feature>
<feature type="transmembrane region" description="Helical" evidence="1">
    <location>
        <begin position="39"/>
        <end position="57"/>
    </location>
</feature>
<dbReference type="InterPro" id="IPR036938">
    <property type="entry name" value="PAP2/HPO_sf"/>
</dbReference>
<dbReference type="AlphaFoldDB" id="A0A5C4XKN8"/>
<dbReference type="OrthoDB" id="7584858at2"/>
<keyword evidence="1" id="KW-0812">Transmembrane</keyword>
<dbReference type="SUPFAM" id="SSF48317">
    <property type="entry name" value="Acid phosphatase/Vanadium-dependent haloperoxidase"/>
    <property type="match status" value="1"/>
</dbReference>
<keyword evidence="4" id="KW-1185">Reference proteome</keyword>
<evidence type="ECO:0000313" key="3">
    <source>
        <dbReference type="EMBL" id="TNM63044.1"/>
    </source>
</evidence>
<feature type="transmembrane region" description="Helical" evidence="1">
    <location>
        <begin position="124"/>
        <end position="149"/>
    </location>
</feature>
<feature type="transmembrane region" description="Helical" evidence="1">
    <location>
        <begin position="64"/>
        <end position="90"/>
    </location>
</feature>
<reference evidence="3 4" key="1">
    <citation type="submission" date="2019-06" db="EMBL/GenBank/DDBJ databases">
        <title>The draft genome of Rhizobium smilacinae PTYR-5.</title>
        <authorList>
            <person name="Liu L."/>
            <person name="Li L."/>
            <person name="Zhang X."/>
        </authorList>
    </citation>
    <scope>NUCLEOTIDE SEQUENCE [LARGE SCALE GENOMIC DNA]</scope>
    <source>
        <strain evidence="3 4">PTYR-5</strain>
    </source>
</reference>
<comment type="caution">
    <text evidence="3">The sequence shown here is derived from an EMBL/GenBank/DDBJ whole genome shotgun (WGS) entry which is preliminary data.</text>
</comment>
<gene>
    <name evidence="3" type="ORF">FHP24_17695</name>
</gene>
<evidence type="ECO:0000256" key="1">
    <source>
        <dbReference type="SAM" id="Phobius"/>
    </source>
</evidence>
<proteinExistence type="predicted"/>
<keyword evidence="1" id="KW-1133">Transmembrane helix</keyword>
<dbReference type="RefSeq" id="WP_139677534.1">
    <property type="nucleotide sequence ID" value="NZ_VDMN01000003.1"/>
</dbReference>
<feature type="transmembrane region" description="Helical" evidence="1">
    <location>
        <begin position="224"/>
        <end position="246"/>
    </location>
</feature>
<name>A0A5C4XKN8_9HYPH</name>
<evidence type="ECO:0000259" key="2">
    <source>
        <dbReference type="Pfam" id="PF14378"/>
    </source>
</evidence>
<feature type="domain" description="Inositolphosphotransferase Aur1/Ipt1" evidence="2">
    <location>
        <begin position="101"/>
        <end position="288"/>
    </location>
</feature>
<organism evidence="3 4">
    <name type="scientific">Aliirhizobium smilacinae</name>
    <dbReference type="NCBI Taxonomy" id="1395944"/>
    <lineage>
        <taxon>Bacteria</taxon>
        <taxon>Pseudomonadati</taxon>
        <taxon>Pseudomonadota</taxon>
        <taxon>Alphaproteobacteria</taxon>
        <taxon>Hyphomicrobiales</taxon>
        <taxon>Rhizobiaceae</taxon>
        <taxon>Aliirhizobium</taxon>
    </lineage>
</organism>
<protein>
    <submittedName>
        <fullName evidence="3">Phosphatase PAP2 family protein</fullName>
    </submittedName>
</protein>
<dbReference type="InterPro" id="IPR026841">
    <property type="entry name" value="Aur1/Ipt1"/>
</dbReference>
<feature type="transmembrane region" description="Helical" evidence="1">
    <location>
        <begin position="277"/>
        <end position="295"/>
    </location>
</feature>
<feature type="transmembrane region" description="Helical" evidence="1">
    <location>
        <begin position="161"/>
        <end position="186"/>
    </location>
</feature>
<evidence type="ECO:0000313" key="4">
    <source>
        <dbReference type="Proteomes" id="UP000311605"/>
    </source>
</evidence>